<gene>
    <name evidence="9" type="primary">thiE</name>
    <name evidence="13" type="ORF">DFI_12330</name>
</gene>
<feature type="binding site" evidence="9">
    <location>
        <begin position="40"/>
        <end position="44"/>
    </location>
    <ligand>
        <name>4-amino-2-methyl-5-(diphosphooxymethyl)pyrimidine</name>
        <dbReference type="ChEBI" id="CHEBI:57841"/>
    </ligand>
</feature>
<evidence type="ECO:0000256" key="4">
    <source>
        <dbReference type="ARBA" id="ARBA00022842"/>
    </source>
</evidence>
<keyword evidence="3 9" id="KW-0479">Metal-binding</keyword>
<dbReference type="GO" id="GO:0004789">
    <property type="term" value="F:thiamine-phosphate diphosphorylase activity"/>
    <property type="evidence" value="ECO:0007669"/>
    <property type="project" value="UniProtKB-UniRule"/>
</dbReference>
<feature type="domain" description="Thiamine phosphate synthase/TenI" evidence="12">
    <location>
        <begin position="9"/>
        <end position="195"/>
    </location>
</feature>
<comment type="catalytic activity">
    <reaction evidence="8 9 10">
        <text>2-[(2R,5Z)-2-carboxy-4-methylthiazol-5(2H)-ylidene]ethyl phosphate + 4-amino-2-methyl-5-(diphosphooxymethyl)pyrimidine + 2 H(+) = thiamine phosphate + CO2 + diphosphate</text>
        <dbReference type="Rhea" id="RHEA:47844"/>
        <dbReference type="ChEBI" id="CHEBI:15378"/>
        <dbReference type="ChEBI" id="CHEBI:16526"/>
        <dbReference type="ChEBI" id="CHEBI:33019"/>
        <dbReference type="ChEBI" id="CHEBI:37575"/>
        <dbReference type="ChEBI" id="CHEBI:57841"/>
        <dbReference type="ChEBI" id="CHEBI:62899"/>
        <dbReference type="EC" id="2.5.1.3"/>
    </reaction>
</comment>
<dbReference type="Pfam" id="PF02597">
    <property type="entry name" value="ThiS"/>
    <property type="match status" value="1"/>
</dbReference>
<dbReference type="InterPro" id="IPR016155">
    <property type="entry name" value="Mopterin_synth/thiamin_S_b"/>
</dbReference>
<dbReference type="EC" id="2.5.1.3" evidence="9"/>
<dbReference type="HAMAP" id="MF_00097">
    <property type="entry name" value="TMP_synthase"/>
    <property type="match status" value="1"/>
</dbReference>
<evidence type="ECO:0000259" key="12">
    <source>
        <dbReference type="Pfam" id="PF02581"/>
    </source>
</evidence>
<dbReference type="CDD" id="cd00565">
    <property type="entry name" value="Ubl_ThiS"/>
    <property type="match status" value="1"/>
</dbReference>
<feature type="binding site" evidence="9">
    <location>
        <position position="97"/>
    </location>
    <ligand>
        <name>Mg(2+)</name>
        <dbReference type="ChEBI" id="CHEBI:18420"/>
    </ligand>
</feature>
<feature type="binding site" evidence="9">
    <location>
        <position position="144"/>
    </location>
    <ligand>
        <name>4-amino-2-methyl-5-(diphosphooxymethyl)pyrimidine</name>
        <dbReference type="ChEBI" id="CHEBI:57841"/>
    </ligand>
</feature>
<dbReference type="KEGG" id="dfc:DFI_12330"/>
<dbReference type="STRING" id="317577.GCA_000419625_01463"/>
<dbReference type="GO" id="GO:0009228">
    <property type="term" value="P:thiamine biosynthetic process"/>
    <property type="evidence" value="ECO:0007669"/>
    <property type="project" value="UniProtKB-KW"/>
</dbReference>
<accession>A0A221SYF5</accession>
<dbReference type="SUPFAM" id="SSF54285">
    <property type="entry name" value="MoaD/ThiS"/>
    <property type="match status" value="1"/>
</dbReference>
<dbReference type="NCBIfam" id="TIGR00693">
    <property type="entry name" value="thiE"/>
    <property type="match status" value="1"/>
</dbReference>
<evidence type="ECO:0000313" key="13">
    <source>
        <dbReference type="EMBL" id="ASN81673.1"/>
    </source>
</evidence>
<dbReference type="Gene3D" id="3.20.20.70">
    <property type="entry name" value="Aldolase class I"/>
    <property type="match status" value="1"/>
</dbReference>
<dbReference type="SUPFAM" id="SSF51391">
    <property type="entry name" value="Thiamin phosphate synthase"/>
    <property type="match status" value="1"/>
</dbReference>
<dbReference type="AlphaFoldDB" id="A0A221SYF5"/>
<keyword evidence="14" id="KW-1185">Reference proteome</keyword>
<evidence type="ECO:0000256" key="7">
    <source>
        <dbReference type="ARBA" id="ARBA00047851"/>
    </source>
</evidence>
<organism evidence="13 14">
    <name type="scientific">Deinococcus ficus</name>
    <dbReference type="NCBI Taxonomy" id="317577"/>
    <lineage>
        <taxon>Bacteria</taxon>
        <taxon>Thermotogati</taxon>
        <taxon>Deinococcota</taxon>
        <taxon>Deinococci</taxon>
        <taxon>Deinococcales</taxon>
        <taxon>Deinococcaceae</taxon>
        <taxon>Deinococcus</taxon>
    </lineage>
</organism>
<dbReference type="EMBL" id="CP021081">
    <property type="protein sequence ID" value="ASN81673.1"/>
    <property type="molecule type" value="Genomic_DNA"/>
</dbReference>
<feature type="binding site" evidence="9">
    <location>
        <position position="78"/>
    </location>
    <ligand>
        <name>Mg(2+)</name>
        <dbReference type="ChEBI" id="CHEBI:18420"/>
    </ligand>
</feature>
<evidence type="ECO:0000313" key="14">
    <source>
        <dbReference type="Proteomes" id="UP000259030"/>
    </source>
</evidence>
<dbReference type="UniPathway" id="UPA00060">
    <property type="reaction ID" value="UER00141"/>
</dbReference>
<dbReference type="Gene3D" id="3.10.20.30">
    <property type="match status" value="1"/>
</dbReference>
<dbReference type="NCBIfam" id="TIGR01683">
    <property type="entry name" value="thiS"/>
    <property type="match status" value="1"/>
</dbReference>
<dbReference type="InterPro" id="IPR013785">
    <property type="entry name" value="Aldolase_TIM"/>
</dbReference>
<evidence type="ECO:0000256" key="8">
    <source>
        <dbReference type="ARBA" id="ARBA00047883"/>
    </source>
</evidence>
<dbReference type="InterPro" id="IPR036206">
    <property type="entry name" value="ThiamineP_synth_sf"/>
</dbReference>
<comment type="catalytic activity">
    <reaction evidence="6 9 10">
        <text>4-methyl-5-(2-phosphooxyethyl)-thiazole + 4-amino-2-methyl-5-(diphosphooxymethyl)pyrimidine + H(+) = thiamine phosphate + diphosphate</text>
        <dbReference type="Rhea" id="RHEA:22328"/>
        <dbReference type="ChEBI" id="CHEBI:15378"/>
        <dbReference type="ChEBI" id="CHEBI:33019"/>
        <dbReference type="ChEBI" id="CHEBI:37575"/>
        <dbReference type="ChEBI" id="CHEBI:57841"/>
        <dbReference type="ChEBI" id="CHEBI:58296"/>
        <dbReference type="EC" id="2.5.1.3"/>
    </reaction>
</comment>
<comment type="caution">
    <text evidence="9">Lacks conserved residue(s) required for the propagation of feature annotation.</text>
</comment>
<keyword evidence="4 9" id="KW-0460">Magnesium</keyword>
<name>A0A221SYF5_9DEIO</name>
<keyword evidence="5 9" id="KW-0784">Thiamine biosynthesis</keyword>
<protein>
    <recommendedName>
        <fullName evidence="9">Thiamine-phosphate synthase</fullName>
        <shortName evidence="9">TP synthase</shortName>
        <shortName evidence="9">TPS</shortName>
        <ecNumber evidence="9">2.5.1.3</ecNumber>
    </recommendedName>
    <alternativeName>
        <fullName evidence="9">Thiamine-phosphate pyrophosphorylase</fullName>
        <shortName evidence="9">TMP pyrophosphorylase</shortName>
        <shortName evidence="9">TMP-PPase</shortName>
    </alternativeName>
</protein>
<dbReference type="GO" id="GO:0000287">
    <property type="term" value="F:magnesium ion binding"/>
    <property type="evidence" value="ECO:0007669"/>
    <property type="project" value="UniProtKB-UniRule"/>
</dbReference>
<evidence type="ECO:0000256" key="11">
    <source>
        <dbReference type="RuleBase" id="RU004253"/>
    </source>
</evidence>
<comment type="catalytic activity">
    <reaction evidence="7 9 10">
        <text>2-(2-carboxy-4-methylthiazol-5-yl)ethyl phosphate + 4-amino-2-methyl-5-(diphosphooxymethyl)pyrimidine + 2 H(+) = thiamine phosphate + CO2 + diphosphate</text>
        <dbReference type="Rhea" id="RHEA:47848"/>
        <dbReference type="ChEBI" id="CHEBI:15378"/>
        <dbReference type="ChEBI" id="CHEBI:16526"/>
        <dbReference type="ChEBI" id="CHEBI:33019"/>
        <dbReference type="ChEBI" id="CHEBI:37575"/>
        <dbReference type="ChEBI" id="CHEBI:57841"/>
        <dbReference type="ChEBI" id="CHEBI:62890"/>
        <dbReference type="EC" id="2.5.1.3"/>
    </reaction>
</comment>
<evidence type="ECO:0000256" key="10">
    <source>
        <dbReference type="RuleBase" id="RU003826"/>
    </source>
</evidence>
<dbReference type="InterPro" id="IPR022998">
    <property type="entry name" value="ThiamineP_synth_TenI"/>
</dbReference>
<dbReference type="InterPro" id="IPR010035">
    <property type="entry name" value="Thi_S"/>
</dbReference>
<dbReference type="GO" id="GO:0009229">
    <property type="term" value="P:thiamine diphosphate biosynthetic process"/>
    <property type="evidence" value="ECO:0007669"/>
    <property type="project" value="UniProtKB-UniRule"/>
</dbReference>
<dbReference type="PANTHER" id="PTHR20857">
    <property type="entry name" value="THIAMINE-PHOSPHATE PYROPHOSPHORYLASE"/>
    <property type="match status" value="1"/>
</dbReference>
<comment type="cofactor">
    <cofactor evidence="9">
        <name>Mg(2+)</name>
        <dbReference type="ChEBI" id="CHEBI:18420"/>
    </cofactor>
    <text evidence="9">Binds 1 Mg(2+) ion per subunit.</text>
</comment>
<sequence>MTERPLGALYLVATPRPDQPEPDFLARVQAALDGGVDTLQLRCKAADPRYGEAGPYIALGEKVRALAHARNVPFFINDRVDVAVAAGADGVHLGQGDLPVRWARQLAPQLRIGRSTHRPHDADAALREAPAYFATGPVHPTPTKPGRAAAGLEYVRHVARLNPPLPWYAIGGIERDTIEAVLEAGATRVAVVRAILDAPDPARAAAALRAKLPRAAAAGIATLHVNGEPHPHTPGLTLHALLRELNVPRDRVAIAVGDHFHPGGQAPDHPLHPGDHVEIVRVIGGG</sequence>
<proteinExistence type="inferred from homology"/>
<evidence type="ECO:0000256" key="1">
    <source>
        <dbReference type="ARBA" id="ARBA00005165"/>
    </source>
</evidence>
<feature type="binding site" evidence="9">
    <location>
        <position position="115"/>
    </location>
    <ligand>
        <name>4-amino-2-methyl-5-(diphosphooxymethyl)pyrimidine</name>
        <dbReference type="ChEBI" id="CHEBI:57841"/>
    </ligand>
</feature>
<dbReference type="InterPro" id="IPR012675">
    <property type="entry name" value="Beta-grasp_dom_sf"/>
</dbReference>
<dbReference type="PANTHER" id="PTHR20857:SF15">
    <property type="entry name" value="THIAMINE-PHOSPHATE SYNTHASE"/>
    <property type="match status" value="1"/>
</dbReference>
<keyword evidence="2 9" id="KW-0808">Transferase</keyword>
<dbReference type="InterPro" id="IPR003749">
    <property type="entry name" value="ThiS/MoaD-like"/>
</dbReference>
<dbReference type="CDD" id="cd00564">
    <property type="entry name" value="TMP_TenI"/>
    <property type="match status" value="1"/>
</dbReference>
<feature type="binding site" evidence="9">
    <location>
        <begin position="141"/>
        <end position="143"/>
    </location>
    <ligand>
        <name>2-[(2R,5Z)-2-carboxy-4-methylthiazol-5(2H)-ylidene]ethyl phosphate</name>
        <dbReference type="ChEBI" id="CHEBI:62899"/>
    </ligand>
</feature>
<feature type="binding site" evidence="9">
    <location>
        <position position="172"/>
    </location>
    <ligand>
        <name>2-[(2R,5Z)-2-carboxy-4-methylthiazol-5(2H)-ylidene]ethyl phosphate</name>
        <dbReference type="ChEBI" id="CHEBI:62899"/>
    </ligand>
</feature>
<dbReference type="GO" id="GO:0005737">
    <property type="term" value="C:cytoplasm"/>
    <property type="evidence" value="ECO:0007669"/>
    <property type="project" value="TreeGrafter"/>
</dbReference>
<dbReference type="Proteomes" id="UP000259030">
    <property type="component" value="Chromosome"/>
</dbReference>
<dbReference type="Pfam" id="PF02581">
    <property type="entry name" value="TMP-TENI"/>
    <property type="match status" value="1"/>
</dbReference>
<comment type="similarity">
    <text evidence="9 10">Belongs to the thiamine-phosphate synthase family.</text>
</comment>
<reference evidence="13 14" key="1">
    <citation type="submission" date="2017-05" db="EMBL/GenBank/DDBJ databases">
        <title>The complete genome sequence of Deinococcus ficus isolated from the rhizosphere of the Ficus religiosa L. in Taiwan.</title>
        <authorList>
            <person name="Wu K.-M."/>
            <person name="Liao T.-L."/>
            <person name="Liu Y.-M."/>
            <person name="Young C.-C."/>
            <person name="Tsai S.-F."/>
        </authorList>
    </citation>
    <scope>NUCLEOTIDE SEQUENCE [LARGE SCALE GENOMIC DNA]</scope>
    <source>
        <strain evidence="13 14">CC-FR2-10</strain>
    </source>
</reference>
<dbReference type="InterPro" id="IPR034291">
    <property type="entry name" value="TMP_synthase"/>
</dbReference>
<evidence type="ECO:0000256" key="5">
    <source>
        <dbReference type="ARBA" id="ARBA00022977"/>
    </source>
</evidence>
<comment type="pathway">
    <text evidence="1 9 11">Cofactor biosynthesis; thiamine diphosphate biosynthesis; thiamine phosphate from 4-amino-2-methyl-5-diphosphomethylpyrimidine and 4-methyl-5-(2-phosphoethyl)-thiazole: step 1/1.</text>
</comment>
<evidence type="ECO:0000256" key="3">
    <source>
        <dbReference type="ARBA" id="ARBA00022723"/>
    </source>
</evidence>
<comment type="function">
    <text evidence="9">Condenses 4-methyl-5-(beta-hydroxyethyl)thiazole monophosphate (THZ-P) and 2-methyl-4-amino-5-hydroxymethyl pyrimidine pyrophosphate (HMP-PP) to form thiamine monophosphate (TMP).</text>
</comment>
<dbReference type="RefSeq" id="WP_081425939.1">
    <property type="nucleotide sequence ID" value="NZ_CP021081.1"/>
</dbReference>
<evidence type="ECO:0000256" key="2">
    <source>
        <dbReference type="ARBA" id="ARBA00022679"/>
    </source>
</evidence>
<evidence type="ECO:0000256" key="6">
    <source>
        <dbReference type="ARBA" id="ARBA00047334"/>
    </source>
</evidence>
<feature type="binding site" evidence="9">
    <location>
        <position position="77"/>
    </location>
    <ligand>
        <name>4-amino-2-methyl-5-(diphosphooxymethyl)pyrimidine</name>
        <dbReference type="ChEBI" id="CHEBI:57841"/>
    </ligand>
</feature>
<evidence type="ECO:0000256" key="9">
    <source>
        <dbReference type="HAMAP-Rule" id="MF_00097"/>
    </source>
</evidence>